<dbReference type="PANTHER" id="PTHR24023">
    <property type="entry name" value="COLLAGEN ALPHA"/>
    <property type="match status" value="1"/>
</dbReference>
<gene>
    <name evidence="2" type="ORF">E7Z79_08220</name>
</gene>
<name>A0A8T3VI87_9EURY</name>
<comment type="caution">
    <text evidence="2">The sequence shown here is derived from an EMBL/GenBank/DDBJ whole genome shotgun (WGS) entry which is preliminary data.</text>
</comment>
<dbReference type="Proteomes" id="UP000783037">
    <property type="component" value="Unassembled WGS sequence"/>
</dbReference>
<keyword evidence="2" id="KW-0176">Collagen</keyword>
<feature type="region of interest" description="Disordered" evidence="1">
    <location>
        <begin position="159"/>
        <end position="185"/>
    </location>
</feature>
<evidence type="ECO:0000256" key="1">
    <source>
        <dbReference type="SAM" id="MobiDB-lite"/>
    </source>
</evidence>
<dbReference type="EMBL" id="SUTK01000057">
    <property type="protein sequence ID" value="MBE6502408.1"/>
    <property type="molecule type" value="Genomic_DNA"/>
</dbReference>
<evidence type="ECO:0000313" key="3">
    <source>
        <dbReference type="Proteomes" id="UP000783037"/>
    </source>
</evidence>
<organism evidence="2 3">
    <name type="scientific">Methanobrevibacter thaueri</name>
    <dbReference type="NCBI Taxonomy" id="190975"/>
    <lineage>
        <taxon>Archaea</taxon>
        <taxon>Methanobacteriati</taxon>
        <taxon>Methanobacteriota</taxon>
        <taxon>Methanomada group</taxon>
        <taxon>Methanobacteria</taxon>
        <taxon>Methanobacteriales</taxon>
        <taxon>Methanobacteriaceae</taxon>
        <taxon>Methanobrevibacter</taxon>
    </lineage>
</organism>
<dbReference type="RefSeq" id="WP_303739496.1">
    <property type="nucleotide sequence ID" value="NZ_SUTK01000057.1"/>
</dbReference>
<dbReference type="Pfam" id="PF01391">
    <property type="entry name" value="Collagen"/>
    <property type="match status" value="1"/>
</dbReference>
<dbReference type="InterPro" id="IPR008160">
    <property type="entry name" value="Collagen"/>
</dbReference>
<dbReference type="GO" id="GO:0031012">
    <property type="term" value="C:extracellular matrix"/>
    <property type="evidence" value="ECO:0007669"/>
    <property type="project" value="TreeGrafter"/>
</dbReference>
<accession>A0A8T3VI87</accession>
<sequence>MTDQIVLLESSKEVTTFLLDDGDVSSKEVITTTGQNIGYEYTNKLFPEDTVTISDKSEIGKEMVKKYVAGSDETPIGIIVNDPVVMTNGQRKASVLVLGQLYRLKLASGITDISPADKIKLGENGAVKDSSGEFLALHPVEDSDEYNYVNCFKLAGAGGSGQKGDTGDTGPAGPKGDTGDTGADGESIEVYKDSVHRQITFTGRESTAVIGFDEISGPKGDTGASGVKGDTGDTGSKGDKGDTGASGVKGDTGDTGSKGDKGDTGASGVKGDTGDTGPAGPVNLASSLDTTDTTNAIKNAPVATAIENIQTAIGTITSTQTANLNLLGS</sequence>
<dbReference type="AlphaFoldDB" id="A0A8T3VI87"/>
<evidence type="ECO:0000313" key="2">
    <source>
        <dbReference type="EMBL" id="MBE6502408.1"/>
    </source>
</evidence>
<protein>
    <submittedName>
        <fullName evidence="2">Collagen-like protein</fullName>
    </submittedName>
</protein>
<dbReference type="PANTHER" id="PTHR24023:SF1082">
    <property type="entry name" value="COLLAGEN TRIPLE HELIX REPEAT"/>
    <property type="match status" value="1"/>
</dbReference>
<dbReference type="InterPro" id="IPR050149">
    <property type="entry name" value="Collagen_superfamily"/>
</dbReference>
<feature type="region of interest" description="Disordered" evidence="1">
    <location>
        <begin position="212"/>
        <end position="288"/>
    </location>
</feature>
<reference evidence="2" key="1">
    <citation type="submission" date="2019-04" db="EMBL/GenBank/DDBJ databases">
        <title>Evolution of Biomass-Degrading Anaerobic Consortia Revealed by Metagenomics.</title>
        <authorList>
            <person name="Peng X."/>
        </authorList>
    </citation>
    <scope>NUCLEOTIDE SEQUENCE</scope>
    <source>
        <strain evidence="2">SIG18</strain>
    </source>
</reference>
<dbReference type="GO" id="GO:0005615">
    <property type="term" value="C:extracellular space"/>
    <property type="evidence" value="ECO:0007669"/>
    <property type="project" value="TreeGrafter"/>
</dbReference>
<proteinExistence type="predicted"/>